<dbReference type="RefSeq" id="WP_006523824.1">
    <property type="nucleotide sequence ID" value="NC_021184.1"/>
</dbReference>
<gene>
    <name evidence="1" type="ORF">Desgi_3992</name>
</gene>
<sequence>MINCIDRMELPQWYDENKMVLLVVNPHTAYLYWELAFSQNRAVQEHQPVVRLFELPPGQQDEQPRLVKSIVLPAFTNNWYFNDLQPGCHYQAEMGWEQNGIFYCMIKSNNIIAPPAAPMSTPVQAQWRPVEQRNEVTKAPTNRPPGTVQELIQQMSFYMGINEAS</sequence>
<evidence type="ECO:0000313" key="1">
    <source>
        <dbReference type="EMBL" id="AGL03272.1"/>
    </source>
</evidence>
<name>R4KNY3_9FIRM</name>
<dbReference type="eggNOG" id="COG3330">
    <property type="taxonomic scope" value="Bacteria"/>
</dbReference>
<dbReference type="EMBL" id="CP003273">
    <property type="protein sequence ID" value="AGL03272.1"/>
    <property type="molecule type" value="Genomic_DNA"/>
</dbReference>
<dbReference type="STRING" id="767817.Desgi_3992"/>
<reference evidence="1 2" key="1">
    <citation type="submission" date="2012-01" db="EMBL/GenBank/DDBJ databases">
        <title>Complete sequence of Desulfotomaculum gibsoniae DSM 7213.</title>
        <authorList>
            <consortium name="US DOE Joint Genome Institute"/>
            <person name="Lucas S."/>
            <person name="Han J."/>
            <person name="Lapidus A."/>
            <person name="Cheng J.-F."/>
            <person name="Goodwin L."/>
            <person name="Pitluck S."/>
            <person name="Peters L."/>
            <person name="Ovchinnikova G."/>
            <person name="Teshima H."/>
            <person name="Detter J.C."/>
            <person name="Han C."/>
            <person name="Tapia R."/>
            <person name="Land M."/>
            <person name="Hauser L."/>
            <person name="Kyrpides N."/>
            <person name="Ivanova N."/>
            <person name="Pagani I."/>
            <person name="Parshina S."/>
            <person name="Plugge C."/>
            <person name="Muyzer G."/>
            <person name="Kuever J."/>
            <person name="Ivanova A."/>
            <person name="Nazina T."/>
            <person name="Klenk H.-P."/>
            <person name="Brambilla E."/>
            <person name="Spring S."/>
            <person name="Stams A.F."/>
            <person name="Woyke T."/>
        </authorList>
    </citation>
    <scope>NUCLEOTIDE SEQUENCE [LARGE SCALE GENOMIC DNA]</scope>
    <source>
        <strain evidence="1 2">DSM 7213</strain>
    </source>
</reference>
<dbReference type="Pfam" id="PF16258">
    <property type="entry name" value="DUF4912"/>
    <property type="match status" value="1"/>
</dbReference>
<evidence type="ECO:0000313" key="2">
    <source>
        <dbReference type="Proteomes" id="UP000013520"/>
    </source>
</evidence>
<dbReference type="HOGENOM" id="CLU_1608187_0_0_9"/>
<accession>R4KNY3</accession>
<dbReference type="OrthoDB" id="9812700at2"/>
<dbReference type="Proteomes" id="UP000013520">
    <property type="component" value="Chromosome"/>
</dbReference>
<dbReference type="KEGG" id="dgi:Desgi_3992"/>
<keyword evidence="2" id="KW-1185">Reference proteome</keyword>
<dbReference type="InterPro" id="IPR032585">
    <property type="entry name" value="DUF4912"/>
</dbReference>
<organism evidence="1 2">
    <name type="scientific">Desulfoscipio gibsoniae DSM 7213</name>
    <dbReference type="NCBI Taxonomy" id="767817"/>
    <lineage>
        <taxon>Bacteria</taxon>
        <taxon>Bacillati</taxon>
        <taxon>Bacillota</taxon>
        <taxon>Clostridia</taxon>
        <taxon>Eubacteriales</taxon>
        <taxon>Desulfallaceae</taxon>
        <taxon>Desulfoscipio</taxon>
    </lineage>
</organism>
<dbReference type="AlphaFoldDB" id="R4KNY3"/>
<protein>
    <recommendedName>
        <fullName evidence="3">DUF4912 domain-containing protein</fullName>
    </recommendedName>
</protein>
<evidence type="ECO:0008006" key="3">
    <source>
        <dbReference type="Google" id="ProtNLM"/>
    </source>
</evidence>
<proteinExistence type="predicted"/>